<evidence type="ECO:0000256" key="2">
    <source>
        <dbReference type="ARBA" id="ARBA00023002"/>
    </source>
</evidence>
<dbReference type="Gene3D" id="3.40.50.720">
    <property type="entry name" value="NAD(P)-binding Rossmann-like Domain"/>
    <property type="match status" value="1"/>
</dbReference>
<dbReference type="GO" id="GO:0016491">
    <property type="term" value="F:oxidoreductase activity"/>
    <property type="evidence" value="ECO:0007669"/>
    <property type="project" value="UniProtKB-KW"/>
</dbReference>
<protein>
    <submittedName>
        <fullName evidence="6">NAD(P)-dependent oxidoreductase</fullName>
    </submittedName>
</protein>
<evidence type="ECO:0000256" key="1">
    <source>
        <dbReference type="ARBA" id="ARBA00009080"/>
    </source>
</evidence>
<dbReference type="RefSeq" id="WP_118903837.1">
    <property type="nucleotide sequence ID" value="NZ_QWFA01000074.1"/>
</dbReference>
<dbReference type="Pfam" id="PF03446">
    <property type="entry name" value="NAD_binding_2"/>
    <property type="match status" value="1"/>
</dbReference>
<keyword evidence="2" id="KW-0560">Oxidoreductase</keyword>
<evidence type="ECO:0000313" key="6">
    <source>
        <dbReference type="EMBL" id="ROV67587.1"/>
    </source>
</evidence>
<dbReference type="PIRSF" id="PIRSF000103">
    <property type="entry name" value="HIBADH"/>
    <property type="match status" value="1"/>
</dbReference>
<feature type="region of interest" description="Disordered" evidence="3">
    <location>
        <begin position="295"/>
        <end position="315"/>
    </location>
</feature>
<evidence type="ECO:0000313" key="7">
    <source>
        <dbReference type="Proteomes" id="UP000285596"/>
    </source>
</evidence>
<dbReference type="SUPFAM" id="SSF51735">
    <property type="entry name" value="NAD(P)-binding Rossmann-fold domains"/>
    <property type="match status" value="1"/>
</dbReference>
<evidence type="ECO:0000259" key="4">
    <source>
        <dbReference type="Pfam" id="PF03446"/>
    </source>
</evidence>
<proteinExistence type="inferred from homology"/>
<dbReference type="PANTHER" id="PTHR43580:SF2">
    <property type="entry name" value="CYTOKINE-LIKE NUCLEAR FACTOR N-PAC"/>
    <property type="match status" value="1"/>
</dbReference>
<feature type="domain" description="NADPH-dependent reductive aminase-like C-terminal" evidence="5">
    <location>
        <begin position="168"/>
        <end position="293"/>
    </location>
</feature>
<gene>
    <name evidence="6" type="ORF">D3105_15820</name>
</gene>
<name>A0A423UZ62_STRGL</name>
<dbReference type="Pfam" id="PF21761">
    <property type="entry name" value="RedAm-like_C"/>
    <property type="match status" value="1"/>
</dbReference>
<dbReference type="GO" id="GO:0050661">
    <property type="term" value="F:NADP binding"/>
    <property type="evidence" value="ECO:0007669"/>
    <property type="project" value="InterPro"/>
</dbReference>
<evidence type="ECO:0000256" key="3">
    <source>
        <dbReference type="SAM" id="MobiDB-lite"/>
    </source>
</evidence>
<dbReference type="Proteomes" id="UP000285596">
    <property type="component" value="Unassembled WGS sequence"/>
</dbReference>
<dbReference type="EMBL" id="QWFA01000074">
    <property type="protein sequence ID" value="ROV67587.1"/>
    <property type="molecule type" value="Genomic_DNA"/>
</dbReference>
<dbReference type="InterPro" id="IPR015815">
    <property type="entry name" value="HIBADH-related"/>
</dbReference>
<dbReference type="PANTHER" id="PTHR43580">
    <property type="entry name" value="OXIDOREDUCTASE GLYR1-RELATED"/>
    <property type="match status" value="1"/>
</dbReference>
<accession>A0A423UZ62</accession>
<sequence length="315" mass="32881">MSRTATEHPGSVTVIGLGPMGRAMAGALLDRGYGVTVWNRTASRADDLVARGAVLAPGPADAIAANEVAILSLTDYVAVRAVLEPAAQALNGKVLFNLTSATPEEARAGARWAAERGAVQLTGGVNSPPSGIGQPESVTFYSGPREALDRHRPVLEALTGRAEHQGEDPGLAALFYQLGMVMFWTSMLSFWQAVALARANGLTAADILPHAVDTADSLAQFFAFYAERIDAGVHGGEVDRLAMGVASAEHVLHTHAEAGVDSTLPAAVVDLFRRGMEGGHAEDSFSSLVELLAKHGGPTDPGTDGRVREDGLSLR</sequence>
<dbReference type="InterPro" id="IPR013328">
    <property type="entry name" value="6PGD_dom2"/>
</dbReference>
<dbReference type="AlphaFoldDB" id="A0A423UZ62"/>
<dbReference type="InterPro" id="IPR048666">
    <property type="entry name" value="RedAm-like_C"/>
</dbReference>
<organism evidence="6 7">
    <name type="scientific">Streptomyces globisporus</name>
    <dbReference type="NCBI Taxonomy" id="1908"/>
    <lineage>
        <taxon>Bacteria</taxon>
        <taxon>Bacillati</taxon>
        <taxon>Actinomycetota</taxon>
        <taxon>Actinomycetes</taxon>
        <taxon>Kitasatosporales</taxon>
        <taxon>Streptomycetaceae</taxon>
        <taxon>Streptomyces</taxon>
    </lineage>
</organism>
<comment type="similarity">
    <text evidence="1">Belongs to the HIBADH-related family.</text>
</comment>
<feature type="compositionally biased region" description="Basic and acidic residues" evidence="3">
    <location>
        <begin position="303"/>
        <end position="315"/>
    </location>
</feature>
<evidence type="ECO:0000259" key="5">
    <source>
        <dbReference type="Pfam" id="PF21761"/>
    </source>
</evidence>
<dbReference type="Gene3D" id="1.10.1040.10">
    <property type="entry name" value="N-(1-d-carboxylethyl)-l-norvaline Dehydrogenase, domain 2"/>
    <property type="match status" value="1"/>
</dbReference>
<dbReference type="InterPro" id="IPR006115">
    <property type="entry name" value="6PGDH_NADP-bd"/>
</dbReference>
<dbReference type="InterPro" id="IPR036291">
    <property type="entry name" value="NAD(P)-bd_dom_sf"/>
</dbReference>
<comment type="caution">
    <text evidence="6">The sequence shown here is derived from an EMBL/GenBank/DDBJ whole genome shotgun (WGS) entry which is preliminary data.</text>
</comment>
<reference evidence="6 7" key="1">
    <citation type="submission" date="2018-08" db="EMBL/GenBank/DDBJ databases">
        <title>Streptomyces globisporus 1912-4Crt, whole genome shotgun sequence.</title>
        <authorList>
            <person name="Matselyukh B."/>
        </authorList>
    </citation>
    <scope>NUCLEOTIDE SEQUENCE [LARGE SCALE GENOMIC DNA]</scope>
    <source>
        <strain evidence="6 7">1912-4Crt</strain>
    </source>
</reference>
<feature type="domain" description="6-phosphogluconate dehydrogenase NADP-binding" evidence="4">
    <location>
        <begin position="12"/>
        <end position="160"/>
    </location>
</feature>
<dbReference type="InterPro" id="IPR051265">
    <property type="entry name" value="HIBADH-related_NP60_sf"/>
</dbReference>